<reference evidence="1" key="1">
    <citation type="journal article" date="2014" name="Int. J. Syst. Evol. Microbiol.">
        <title>Complete genome sequence of Corynebacterium casei LMG S-19264T (=DSM 44701T), isolated from a smear-ripened cheese.</title>
        <authorList>
            <consortium name="US DOE Joint Genome Institute (JGI-PGF)"/>
            <person name="Walter F."/>
            <person name="Albersmeier A."/>
            <person name="Kalinowski J."/>
            <person name="Ruckert C."/>
        </authorList>
    </citation>
    <scope>NUCLEOTIDE SEQUENCE</scope>
    <source>
        <strain evidence="1">CGMCC 4.7306</strain>
    </source>
</reference>
<reference evidence="1" key="2">
    <citation type="submission" date="2020-09" db="EMBL/GenBank/DDBJ databases">
        <authorList>
            <person name="Sun Q."/>
            <person name="Zhou Y."/>
        </authorList>
    </citation>
    <scope>NUCLEOTIDE SEQUENCE</scope>
    <source>
        <strain evidence="1">CGMCC 4.7306</strain>
    </source>
</reference>
<comment type="caution">
    <text evidence="1">The sequence shown here is derived from an EMBL/GenBank/DDBJ whole genome shotgun (WGS) entry which is preliminary data.</text>
</comment>
<organism evidence="1 2">
    <name type="scientific">Microlunatus endophyticus</name>
    <dbReference type="NCBI Taxonomy" id="1716077"/>
    <lineage>
        <taxon>Bacteria</taxon>
        <taxon>Bacillati</taxon>
        <taxon>Actinomycetota</taxon>
        <taxon>Actinomycetes</taxon>
        <taxon>Propionibacteriales</taxon>
        <taxon>Propionibacteriaceae</taxon>
        <taxon>Microlunatus</taxon>
    </lineage>
</organism>
<sequence length="202" mass="22182">MRTGRPAKPTAPLARDYLAGLSIKEVADKHQVSRPLVRRALAKEGIARRPTRQPDPKRELAILRLRDDLDLSWAEIAEIIGASSTTAQRHHANATPAPLCRSGGIQESGQPPADMFACRKMAIEIAADSDLDPEPILRHFRDGELTGRRRNRPRALPLSDVELCDRHAAGETYRELAAVCGVSPALIWRRVNVRSSPAADAP</sequence>
<proteinExistence type="predicted"/>
<evidence type="ECO:0000313" key="2">
    <source>
        <dbReference type="Proteomes" id="UP000613840"/>
    </source>
</evidence>
<keyword evidence="2" id="KW-1185">Reference proteome</keyword>
<evidence type="ECO:0008006" key="3">
    <source>
        <dbReference type="Google" id="ProtNLM"/>
    </source>
</evidence>
<dbReference type="Proteomes" id="UP000613840">
    <property type="component" value="Unassembled WGS sequence"/>
</dbReference>
<name>A0A917SHP1_9ACTN</name>
<dbReference type="Gene3D" id="1.10.10.10">
    <property type="entry name" value="Winged helix-like DNA-binding domain superfamily/Winged helix DNA-binding domain"/>
    <property type="match status" value="1"/>
</dbReference>
<accession>A0A917SHP1</accession>
<dbReference type="Gene3D" id="1.10.10.60">
    <property type="entry name" value="Homeodomain-like"/>
    <property type="match status" value="1"/>
</dbReference>
<dbReference type="EMBL" id="BMMZ01000014">
    <property type="protein sequence ID" value="GGL79342.1"/>
    <property type="molecule type" value="Genomic_DNA"/>
</dbReference>
<dbReference type="InterPro" id="IPR036388">
    <property type="entry name" value="WH-like_DNA-bd_sf"/>
</dbReference>
<evidence type="ECO:0000313" key="1">
    <source>
        <dbReference type="EMBL" id="GGL79342.1"/>
    </source>
</evidence>
<dbReference type="AlphaFoldDB" id="A0A917SHP1"/>
<protein>
    <recommendedName>
        <fullName evidence="3">Homeodomain-like domain-containing protein</fullName>
    </recommendedName>
</protein>
<gene>
    <name evidence="1" type="ORF">GCM10011575_42150</name>
</gene>